<name>A0ABW9Z6I3_9FLAO</name>
<organism evidence="2 3">
    <name type="scientific">Flavobacterium ichthyis</name>
    <dbReference type="NCBI Taxonomy" id="2698827"/>
    <lineage>
        <taxon>Bacteria</taxon>
        <taxon>Pseudomonadati</taxon>
        <taxon>Bacteroidota</taxon>
        <taxon>Flavobacteriia</taxon>
        <taxon>Flavobacteriales</taxon>
        <taxon>Flavobacteriaceae</taxon>
        <taxon>Flavobacterium</taxon>
    </lineage>
</organism>
<dbReference type="RefSeq" id="WP_166536085.1">
    <property type="nucleotide sequence ID" value="NZ_JAABLM010000003.1"/>
</dbReference>
<sequence>MFQNIQKHLLLRYPLLWNTKVIPACIAAIIFHIIFFIAGFSQGTINFQSVNEAYSISEELTIFFSVLISVFGIIIWLVYYARNNGFKAYYPKTANSVFKEWLIIFVICLLQISYTVTFLFGKDYRARSYFPYEELVERCEIISKASLFAEGPFEISDTEYFYKEGKQYEIRRNSFLFEGKQYSLKSLLNKGTVKFDIYTDEQDSLIKRDIKLLLKNNQKGEVEKLMNQFLNIAKGHDLKANIDAKKWLDLTYNAPDFTKYSIVGKKRFRHPHHYENTYQYGDDVAIAEAAVTVDDTGGTVSQIAIDTTSERLIMVNGYEQIESKYYVPFEPILFNYSKVVEAWDRPSLNLDFCLFIGYFAMFLSLALFSFRVTSGKNWLIALIVTGVTNMVIGIFTAISASEHFYFISAIFIITALLIYFFSIINGRRAKEISGITLNITLWTLPAIVPVVYFYLDRIVKESTGYYDYNVGIDRKISPAVEFIERHFVTMAWLNLLVVGLFILALSHSIKKWKGIAEG</sequence>
<comment type="caution">
    <text evidence="2">The sequence shown here is derived from an EMBL/GenBank/DDBJ whole genome shotgun (WGS) entry which is preliminary data.</text>
</comment>
<feature type="transmembrane region" description="Helical" evidence="1">
    <location>
        <begin position="435"/>
        <end position="455"/>
    </location>
</feature>
<evidence type="ECO:0008006" key="4">
    <source>
        <dbReference type="Google" id="ProtNLM"/>
    </source>
</evidence>
<evidence type="ECO:0000313" key="3">
    <source>
        <dbReference type="Proteomes" id="UP000798602"/>
    </source>
</evidence>
<keyword evidence="1" id="KW-1133">Transmembrane helix</keyword>
<keyword evidence="1" id="KW-0472">Membrane</keyword>
<feature type="transmembrane region" description="Helical" evidence="1">
    <location>
        <begin position="21"/>
        <end position="40"/>
    </location>
</feature>
<reference evidence="3" key="1">
    <citation type="submission" date="2020-01" db="EMBL/GenBank/DDBJ databases">
        <title>Sphingomonas sp. strain CSW-10.</title>
        <authorList>
            <person name="Chen W.-M."/>
        </authorList>
    </citation>
    <scope>NUCLEOTIDE SEQUENCE [LARGE SCALE GENOMIC DNA]</scope>
    <source>
        <strain evidence="3">NST-5</strain>
    </source>
</reference>
<feature type="transmembrane region" description="Helical" evidence="1">
    <location>
        <begin position="348"/>
        <end position="370"/>
    </location>
</feature>
<proteinExistence type="predicted"/>
<evidence type="ECO:0000256" key="1">
    <source>
        <dbReference type="SAM" id="Phobius"/>
    </source>
</evidence>
<accession>A0ABW9Z6I3</accession>
<evidence type="ECO:0000313" key="2">
    <source>
        <dbReference type="EMBL" id="NBL64259.1"/>
    </source>
</evidence>
<feature type="transmembrane region" description="Helical" evidence="1">
    <location>
        <begin position="404"/>
        <end position="423"/>
    </location>
</feature>
<dbReference type="EMBL" id="JAABLM010000003">
    <property type="protein sequence ID" value="NBL64259.1"/>
    <property type="molecule type" value="Genomic_DNA"/>
</dbReference>
<feature type="transmembrane region" description="Helical" evidence="1">
    <location>
        <begin position="377"/>
        <end position="398"/>
    </location>
</feature>
<gene>
    <name evidence="2" type="ORF">GV828_03475</name>
</gene>
<feature type="transmembrane region" description="Helical" evidence="1">
    <location>
        <begin position="101"/>
        <end position="121"/>
    </location>
</feature>
<feature type="transmembrane region" description="Helical" evidence="1">
    <location>
        <begin position="487"/>
        <end position="505"/>
    </location>
</feature>
<feature type="transmembrane region" description="Helical" evidence="1">
    <location>
        <begin position="60"/>
        <end position="80"/>
    </location>
</feature>
<keyword evidence="3" id="KW-1185">Reference proteome</keyword>
<dbReference type="Proteomes" id="UP000798602">
    <property type="component" value="Unassembled WGS sequence"/>
</dbReference>
<keyword evidence="1" id="KW-0812">Transmembrane</keyword>
<protein>
    <recommendedName>
        <fullName evidence="4">ABC transporter permease</fullName>
    </recommendedName>
</protein>